<organism evidence="2 3">
    <name type="scientific">Hebeloma cylindrosporum</name>
    <dbReference type="NCBI Taxonomy" id="76867"/>
    <lineage>
        <taxon>Eukaryota</taxon>
        <taxon>Fungi</taxon>
        <taxon>Dikarya</taxon>
        <taxon>Basidiomycota</taxon>
        <taxon>Agaricomycotina</taxon>
        <taxon>Agaricomycetes</taxon>
        <taxon>Agaricomycetidae</taxon>
        <taxon>Agaricales</taxon>
        <taxon>Agaricineae</taxon>
        <taxon>Hymenogastraceae</taxon>
        <taxon>Hebeloma</taxon>
    </lineage>
</organism>
<gene>
    <name evidence="2" type="ORF">M413DRAFT_23013</name>
</gene>
<proteinExistence type="predicted"/>
<sequence length="975" mass="112611">MASSNLLLPNVLPYDRLKKFHQATSFTDDVHDIDNTQGRAVLINGDVFYSPNCSRANICPPSVSPNPGLTISSLEQPLWWSMDYVHHAFLPLRGQGIHPLESFLPAPTRFVRSRGQFLLDPAVILGWNRLQFELKWIIRILAQRSRIPPFPSAIESALVKSNRHRDHRVLRQEVAEGKGWFMYWVAQLAYVIAVNVSIDSGPVNPNYALPTEEEDTTAFDWSHLLYNAVPKWFKSLGNLNWPQNLLCVIQNCVARYEPNSRVGIFLNIVKPERNQFSVDWFMKFFVPVWYPWGTSGHYATQGTPWNVFRRWNTRRRLERERQPPTSGTRVFEWEKDDDDVYRRVEVQKAERSEVLEDYGKNQKVYNAILNEWDCIRELGDLVQEEIDRMDWGEDSILYDPPTDTQPWVAFFAKWDKANVNMERCESHNDKCARLHREQHHPTVFARVFEWVKDDRGMYQRLEVPKADRCDVLHYYGKNQKVYNAHINEWDCIGELGQLEQQDIEQMDWVDESDLYEPASYDLPPHPGPSTSIRHGHGAQQHIDRRGLPYRDPPPHPGPSNSNHHRHVEQYQDVYDPAAYVQSEYYQPPVDQTAKRSESSLVPEHMLFKTSVDVSEVSTILHEHFGYVPPLGKGPTSKNAPTQQERLFTVRAIGLKVVDNKYFDSEMGVHAVEFVRSLLSDDRKPELDYWDLKAGNRWALGTCRRLRSLRILGNRFLFDFGDAASVTWTLCVDQPEIALFICRLEERLDEVAIVKVLLGCGIPFRTLALLPSHPVAFPRTVMVSVRLPGYVFTTDDYISYRNQRNDLLRDPRVLRAAIMSGGIAWRLALSKGFDVVVEGPTADLIDEHVGICISTDRPGWQYWDDACSTRELDLLCGAYICYNGRKSPQFVVKSWWPLVSTWNANVYHPWWTPRIDGIFQDRLKEINDGNAQPLSQKEWRNIIRGNSSVKKLFKNIRSASHEFLNTAAGGTFSGFI</sequence>
<reference evidence="3" key="2">
    <citation type="submission" date="2015-01" db="EMBL/GenBank/DDBJ databases">
        <title>Evolutionary Origins and Diversification of the Mycorrhizal Mutualists.</title>
        <authorList>
            <consortium name="DOE Joint Genome Institute"/>
            <consortium name="Mycorrhizal Genomics Consortium"/>
            <person name="Kohler A."/>
            <person name="Kuo A."/>
            <person name="Nagy L.G."/>
            <person name="Floudas D."/>
            <person name="Copeland A."/>
            <person name="Barry K.W."/>
            <person name="Cichocki N."/>
            <person name="Veneault-Fourrey C."/>
            <person name="LaButti K."/>
            <person name="Lindquist E.A."/>
            <person name="Lipzen A."/>
            <person name="Lundell T."/>
            <person name="Morin E."/>
            <person name="Murat C."/>
            <person name="Riley R."/>
            <person name="Ohm R."/>
            <person name="Sun H."/>
            <person name="Tunlid A."/>
            <person name="Henrissat B."/>
            <person name="Grigoriev I.V."/>
            <person name="Hibbett D.S."/>
            <person name="Martin F."/>
        </authorList>
    </citation>
    <scope>NUCLEOTIDE SEQUENCE [LARGE SCALE GENOMIC DNA]</scope>
    <source>
        <strain evidence="3">h7</strain>
    </source>
</reference>
<accession>A0A0C2Z0C1</accession>
<evidence type="ECO:0000256" key="1">
    <source>
        <dbReference type="SAM" id="MobiDB-lite"/>
    </source>
</evidence>
<protein>
    <submittedName>
        <fullName evidence="2">Uncharacterized protein</fullName>
    </submittedName>
</protein>
<evidence type="ECO:0000313" key="3">
    <source>
        <dbReference type="Proteomes" id="UP000053424"/>
    </source>
</evidence>
<dbReference type="Proteomes" id="UP000053424">
    <property type="component" value="Unassembled WGS sequence"/>
</dbReference>
<evidence type="ECO:0000313" key="2">
    <source>
        <dbReference type="EMBL" id="KIM46617.1"/>
    </source>
</evidence>
<dbReference type="EMBL" id="KN831770">
    <property type="protein sequence ID" value="KIM46617.1"/>
    <property type="molecule type" value="Genomic_DNA"/>
</dbReference>
<reference evidence="2 3" key="1">
    <citation type="submission" date="2014-04" db="EMBL/GenBank/DDBJ databases">
        <authorList>
            <consortium name="DOE Joint Genome Institute"/>
            <person name="Kuo A."/>
            <person name="Gay G."/>
            <person name="Dore J."/>
            <person name="Kohler A."/>
            <person name="Nagy L.G."/>
            <person name="Floudas D."/>
            <person name="Copeland A."/>
            <person name="Barry K.W."/>
            <person name="Cichocki N."/>
            <person name="Veneault-Fourrey C."/>
            <person name="LaButti K."/>
            <person name="Lindquist E.A."/>
            <person name="Lipzen A."/>
            <person name="Lundell T."/>
            <person name="Morin E."/>
            <person name="Murat C."/>
            <person name="Sun H."/>
            <person name="Tunlid A."/>
            <person name="Henrissat B."/>
            <person name="Grigoriev I.V."/>
            <person name="Hibbett D.S."/>
            <person name="Martin F."/>
            <person name="Nordberg H.P."/>
            <person name="Cantor M.N."/>
            <person name="Hua S.X."/>
        </authorList>
    </citation>
    <scope>NUCLEOTIDE SEQUENCE [LARGE SCALE GENOMIC DNA]</scope>
    <source>
        <strain evidence="3">h7</strain>
    </source>
</reference>
<dbReference type="AlphaFoldDB" id="A0A0C2Z0C1"/>
<feature type="region of interest" description="Disordered" evidence="1">
    <location>
        <begin position="523"/>
        <end position="564"/>
    </location>
</feature>
<dbReference type="OrthoDB" id="3270336at2759"/>
<keyword evidence="3" id="KW-1185">Reference proteome</keyword>
<name>A0A0C2Z0C1_HEBCY</name>
<dbReference type="HOGENOM" id="CLU_008417_1_0_1"/>